<evidence type="ECO:0000313" key="4">
    <source>
        <dbReference type="EMBL" id="SCU95193.1"/>
    </source>
</evidence>
<proteinExistence type="inferred from homology"/>
<feature type="domain" description="AAR2 N-terminal" evidence="3">
    <location>
        <begin position="5"/>
        <end position="123"/>
    </location>
</feature>
<dbReference type="Gene3D" id="2.60.34.20">
    <property type="match status" value="1"/>
</dbReference>
<sequence>MEIFIDRVEKPVTFGIDLYSFEVQPGQVFHGFKNIPREPQVHVVHFQHSADGMRYGYYVESQSTKYLQFDYSAAQELFVPRALESAQDKTDAYNKFRELNPLMVPYPSIDEGDSWQALTNFIKMLDVRYIAGSSEQCVYMDSVITTEEEEGILSRALAKNRGTAHDTGSTRQTPALNYTSIVFKSKDALRDDFKMQDFFDKSYYLNDVILPRYHHNSIFSLFGELQCAFLNAMMFGNYGSSLQWHNIVELIASSSAVSEPAILQLDSILAQQFGLIPEFYADTLLNEEAWVRILGSSHHGSALSRTRCAVCKLWPHLDENDANVGDDIYDVDDIHDVDDAQNDDDDDDDGPVVVEQVIYRPRATH</sequence>
<dbReference type="InterPro" id="IPR033648">
    <property type="entry name" value="AAR2_C"/>
</dbReference>
<dbReference type="Pfam" id="PF20981">
    <property type="entry name" value="AAR2_1st"/>
    <property type="match status" value="1"/>
</dbReference>
<dbReference type="PANTHER" id="PTHR12689:SF4">
    <property type="entry name" value="PROTEIN AAR2 HOMOLOG"/>
    <property type="match status" value="1"/>
</dbReference>
<feature type="domain" description="AAR2 C-terminal" evidence="2">
    <location>
        <begin position="199"/>
        <end position="291"/>
    </location>
</feature>
<name>A0A1G4JVZ2_9SACH</name>
<dbReference type="InterPro" id="IPR033647">
    <property type="entry name" value="Aar2_N"/>
</dbReference>
<protein>
    <submittedName>
        <fullName evidence="4">LAME_0F11122g1_1</fullName>
    </submittedName>
</protein>
<reference evidence="5" key="1">
    <citation type="submission" date="2016-03" db="EMBL/GenBank/DDBJ databases">
        <authorList>
            <person name="Devillers Hugo."/>
        </authorList>
    </citation>
    <scope>NUCLEOTIDE SEQUENCE [LARGE SCALE GENOMIC DNA]</scope>
</reference>
<dbReference type="Proteomes" id="UP000191144">
    <property type="component" value="Chromosome F"/>
</dbReference>
<organism evidence="4 5">
    <name type="scientific">Lachancea meyersii CBS 8951</name>
    <dbReference type="NCBI Taxonomy" id="1266667"/>
    <lineage>
        <taxon>Eukaryota</taxon>
        <taxon>Fungi</taxon>
        <taxon>Dikarya</taxon>
        <taxon>Ascomycota</taxon>
        <taxon>Saccharomycotina</taxon>
        <taxon>Saccharomycetes</taxon>
        <taxon>Saccharomycetales</taxon>
        <taxon>Saccharomycetaceae</taxon>
        <taxon>Lachancea</taxon>
    </lineage>
</organism>
<dbReference type="CDD" id="cd13778">
    <property type="entry name" value="Aar2_C"/>
    <property type="match status" value="1"/>
</dbReference>
<dbReference type="InterPro" id="IPR007946">
    <property type="entry name" value="AAR2"/>
</dbReference>
<dbReference type="InterPro" id="IPR038514">
    <property type="entry name" value="AAR2_C_sf"/>
</dbReference>
<dbReference type="CDD" id="cd13777">
    <property type="entry name" value="Aar2_N"/>
    <property type="match status" value="1"/>
</dbReference>
<gene>
    <name evidence="4" type="ORF">LAME_0F11122G</name>
</gene>
<comment type="similarity">
    <text evidence="1">Belongs to the AAR2 family.</text>
</comment>
<dbReference type="GO" id="GO:0000244">
    <property type="term" value="P:spliceosomal tri-snRNP complex assembly"/>
    <property type="evidence" value="ECO:0007669"/>
    <property type="project" value="TreeGrafter"/>
</dbReference>
<dbReference type="InterPro" id="IPR038516">
    <property type="entry name" value="AAR2_N_sf"/>
</dbReference>
<evidence type="ECO:0000259" key="3">
    <source>
        <dbReference type="Pfam" id="PF20981"/>
    </source>
</evidence>
<dbReference type="EMBL" id="LT598477">
    <property type="protein sequence ID" value="SCU95193.1"/>
    <property type="molecule type" value="Genomic_DNA"/>
</dbReference>
<dbReference type="PANTHER" id="PTHR12689">
    <property type="entry name" value="A1 CISTRON SPLICING FACTOR AAR2-RELATED"/>
    <property type="match status" value="1"/>
</dbReference>
<accession>A0A1G4JVZ2</accession>
<dbReference type="Gene3D" id="1.25.40.550">
    <property type="entry name" value="Aar2, C-terminal domain-like"/>
    <property type="match status" value="1"/>
</dbReference>
<keyword evidence="5" id="KW-1185">Reference proteome</keyword>
<dbReference type="AlphaFoldDB" id="A0A1G4JVZ2"/>
<dbReference type="Pfam" id="PF05282">
    <property type="entry name" value="AAR2"/>
    <property type="match status" value="1"/>
</dbReference>
<evidence type="ECO:0000259" key="2">
    <source>
        <dbReference type="Pfam" id="PF05282"/>
    </source>
</evidence>
<dbReference type="OrthoDB" id="201752at2759"/>
<evidence type="ECO:0000256" key="1">
    <source>
        <dbReference type="ARBA" id="ARBA00006281"/>
    </source>
</evidence>
<evidence type="ECO:0000313" key="5">
    <source>
        <dbReference type="Proteomes" id="UP000191144"/>
    </source>
</evidence>